<name>A0A370XBX4_9GAMM</name>
<keyword evidence="2" id="KW-1185">Reference proteome</keyword>
<reference evidence="1 2" key="1">
    <citation type="submission" date="2018-07" db="EMBL/GenBank/DDBJ databases">
        <title>Dyella monticola sp. nov. and Dyella psychrodurans sp. nov. isolated from monsoon evergreen broad-leaved forest soil of Dinghu Mountain, China.</title>
        <authorList>
            <person name="Gao Z."/>
            <person name="Qiu L."/>
        </authorList>
    </citation>
    <scope>NUCLEOTIDE SEQUENCE [LARGE SCALE GENOMIC DNA]</scope>
    <source>
        <strain evidence="1 2">4MSK11</strain>
    </source>
</reference>
<evidence type="ECO:0000313" key="1">
    <source>
        <dbReference type="EMBL" id="RDS85923.1"/>
    </source>
</evidence>
<evidence type="ECO:0008006" key="3">
    <source>
        <dbReference type="Google" id="ProtNLM"/>
    </source>
</evidence>
<sequence length="231" mass="25260">MQALSAFDPAALTACSCYFGGGTAIALLVGEHRESVDIDFLCTTQQGMRALRQTVTSNSLGALVKPGAHLTLHREVIFDRYGVRTVVNVNGTPIKLELVYENRVAVTGGPVASLPVPVLHRTDLYTEKLLANSDRGSDGAILYRDMIDLAAMIATWGPIPEAAWIKARGAYGPHIDLAYTTVLDTLRTHPAKWEEACQKMHIDAHWRAKLAQTLGIPGPEQRRRPNHDLSL</sequence>
<dbReference type="AlphaFoldDB" id="A0A370XBX4"/>
<protein>
    <recommendedName>
        <fullName evidence="3">Nucleotidyl transferase AbiEii/AbiGii toxin family protein</fullName>
    </recommendedName>
</protein>
<organism evidence="1 2">
    <name type="scientific">Dyella psychrodurans</name>
    <dbReference type="NCBI Taxonomy" id="1927960"/>
    <lineage>
        <taxon>Bacteria</taxon>
        <taxon>Pseudomonadati</taxon>
        <taxon>Pseudomonadota</taxon>
        <taxon>Gammaproteobacteria</taxon>
        <taxon>Lysobacterales</taxon>
        <taxon>Rhodanobacteraceae</taxon>
        <taxon>Dyella</taxon>
    </lineage>
</organism>
<proteinExistence type="predicted"/>
<gene>
    <name evidence="1" type="ORF">DWU99_01195</name>
</gene>
<evidence type="ECO:0000313" key="2">
    <source>
        <dbReference type="Proteomes" id="UP000255334"/>
    </source>
</evidence>
<dbReference type="InterPro" id="IPR014942">
    <property type="entry name" value="AbiEii"/>
</dbReference>
<accession>A0A370XBX4</accession>
<dbReference type="Pfam" id="PF08843">
    <property type="entry name" value="AbiEii"/>
    <property type="match status" value="1"/>
</dbReference>
<comment type="caution">
    <text evidence="1">The sequence shown here is derived from an EMBL/GenBank/DDBJ whole genome shotgun (WGS) entry which is preliminary data.</text>
</comment>
<dbReference type="Proteomes" id="UP000255334">
    <property type="component" value="Unassembled WGS sequence"/>
</dbReference>
<dbReference type="EMBL" id="QRBF01000001">
    <property type="protein sequence ID" value="RDS85923.1"/>
    <property type="molecule type" value="Genomic_DNA"/>
</dbReference>